<feature type="transmembrane region" description="Helical" evidence="7">
    <location>
        <begin position="15"/>
        <end position="36"/>
    </location>
</feature>
<comment type="similarity">
    <text evidence="2">Belongs to the FliR/MopE/SpaR family.</text>
</comment>
<accession>A0A437LW10</accession>
<feature type="transmembrane region" description="Helical" evidence="7">
    <location>
        <begin position="191"/>
        <end position="212"/>
    </location>
</feature>
<name>A0A437LW10_9PROT</name>
<evidence type="ECO:0000256" key="5">
    <source>
        <dbReference type="ARBA" id="ARBA00022989"/>
    </source>
</evidence>
<dbReference type="GO" id="GO:0006605">
    <property type="term" value="P:protein targeting"/>
    <property type="evidence" value="ECO:0007669"/>
    <property type="project" value="InterPro"/>
</dbReference>
<organism evidence="8 9">
    <name type="scientific">Rhodovarius crocodyli</name>
    <dbReference type="NCBI Taxonomy" id="1979269"/>
    <lineage>
        <taxon>Bacteria</taxon>
        <taxon>Pseudomonadati</taxon>
        <taxon>Pseudomonadota</taxon>
        <taxon>Alphaproteobacteria</taxon>
        <taxon>Acetobacterales</taxon>
        <taxon>Roseomonadaceae</taxon>
        <taxon>Rhodovarius</taxon>
    </lineage>
</organism>
<dbReference type="Pfam" id="PF01311">
    <property type="entry name" value="Bac_export_1"/>
    <property type="match status" value="1"/>
</dbReference>
<dbReference type="PANTHER" id="PTHR30065:SF8">
    <property type="entry name" value="FLAGELLAR BIOSYNTHETIC PROTEIN FLIR"/>
    <property type="match status" value="1"/>
</dbReference>
<evidence type="ECO:0000313" key="8">
    <source>
        <dbReference type="EMBL" id="RVT89569.1"/>
    </source>
</evidence>
<evidence type="ECO:0000256" key="3">
    <source>
        <dbReference type="ARBA" id="ARBA00022475"/>
    </source>
</evidence>
<comment type="subcellular location">
    <subcellularLocation>
        <location evidence="1">Cell membrane</location>
        <topology evidence="1">Multi-pass membrane protein</topology>
    </subcellularLocation>
</comment>
<dbReference type="GO" id="GO:0005886">
    <property type="term" value="C:plasma membrane"/>
    <property type="evidence" value="ECO:0007669"/>
    <property type="project" value="UniProtKB-SubCell"/>
</dbReference>
<dbReference type="EMBL" id="SACL01000019">
    <property type="protein sequence ID" value="RVT89569.1"/>
    <property type="molecule type" value="Genomic_DNA"/>
</dbReference>
<dbReference type="OrthoDB" id="9779817at2"/>
<proteinExistence type="inferred from homology"/>
<evidence type="ECO:0000256" key="6">
    <source>
        <dbReference type="ARBA" id="ARBA00023136"/>
    </source>
</evidence>
<evidence type="ECO:0000313" key="9">
    <source>
        <dbReference type="Proteomes" id="UP000282957"/>
    </source>
</evidence>
<evidence type="ECO:0000256" key="2">
    <source>
        <dbReference type="ARBA" id="ARBA00009772"/>
    </source>
</evidence>
<keyword evidence="9" id="KW-1185">Reference proteome</keyword>
<sequence>MLLPGLGEQEASATIRLSIGLLLTFALLPVLGPNLPAEVSTVPDLMRLVALEIVAGLWFGTLARLIHLAFAEAGQVMGSMIGLSTPLQGDMLLGAQSTALGRALGLAGTVLIMATGLYALPLAALANSYQALPAGLALPGGAMAESIAAMAMRSLELSLQLAAPFIVAGTLFQVGIGLVSRLTPHVQVSVIMAPAQILGGIALLALLLPPILGLWREAVEAVFSALPGAP</sequence>
<protein>
    <submittedName>
        <fullName evidence="8">Type III secretion protein</fullName>
    </submittedName>
</protein>
<keyword evidence="3" id="KW-1003">Cell membrane</keyword>
<comment type="caution">
    <text evidence="8">The sequence shown here is derived from an EMBL/GenBank/DDBJ whole genome shotgun (WGS) entry which is preliminary data.</text>
</comment>
<keyword evidence="5 7" id="KW-1133">Transmembrane helix</keyword>
<gene>
    <name evidence="8" type="ORF">EOD42_25270</name>
</gene>
<dbReference type="InterPro" id="IPR002010">
    <property type="entry name" value="T3SS_IM_R"/>
</dbReference>
<dbReference type="Proteomes" id="UP000282957">
    <property type="component" value="Unassembled WGS sequence"/>
</dbReference>
<evidence type="ECO:0000256" key="7">
    <source>
        <dbReference type="SAM" id="Phobius"/>
    </source>
</evidence>
<reference evidence="8 9" key="1">
    <citation type="submission" date="2019-01" db="EMBL/GenBank/DDBJ databases">
        <authorList>
            <person name="Chen W.-M."/>
        </authorList>
    </citation>
    <scope>NUCLEOTIDE SEQUENCE [LARGE SCALE GENOMIC DNA]</scope>
    <source>
        <strain evidence="8 9">CCP-6</strain>
    </source>
</reference>
<evidence type="ECO:0000256" key="1">
    <source>
        <dbReference type="ARBA" id="ARBA00004651"/>
    </source>
</evidence>
<dbReference type="PANTHER" id="PTHR30065">
    <property type="entry name" value="FLAGELLAR BIOSYNTHETIC PROTEIN FLIR"/>
    <property type="match status" value="1"/>
</dbReference>
<feature type="transmembrane region" description="Helical" evidence="7">
    <location>
        <begin position="157"/>
        <end position="179"/>
    </location>
</feature>
<keyword evidence="6 7" id="KW-0472">Membrane</keyword>
<dbReference type="AlphaFoldDB" id="A0A437LW10"/>
<feature type="transmembrane region" description="Helical" evidence="7">
    <location>
        <begin position="99"/>
        <end position="120"/>
    </location>
</feature>
<feature type="transmembrane region" description="Helical" evidence="7">
    <location>
        <begin position="48"/>
        <end position="70"/>
    </location>
</feature>
<feature type="transmembrane region" description="Helical" evidence="7">
    <location>
        <begin position="132"/>
        <end position="151"/>
    </location>
</feature>
<keyword evidence="4 7" id="KW-0812">Transmembrane</keyword>
<dbReference type="PRINTS" id="PR00953">
    <property type="entry name" value="TYPE3IMRPROT"/>
</dbReference>
<evidence type="ECO:0000256" key="4">
    <source>
        <dbReference type="ARBA" id="ARBA00022692"/>
    </source>
</evidence>